<protein>
    <submittedName>
        <fullName evidence="1">Uncharacterized protein</fullName>
    </submittedName>
</protein>
<evidence type="ECO:0000313" key="1">
    <source>
        <dbReference type="EMBL" id="GBO99572.1"/>
    </source>
</evidence>
<organism evidence="1 2">
    <name type="scientific">Eumeta variegata</name>
    <name type="common">Bagworm moth</name>
    <name type="synonym">Eumeta japonica</name>
    <dbReference type="NCBI Taxonomy" id="151549"/>
    <lineage>
        <taxon>Eukaryota</taxon>
        <taxon>Metazoa</taxon>
        <taxon>Ecdysozoa</taxon>
        <taxon>Arthropoda</taxon>
        <taxon>Hexapoda</taxon>
        <taxon>Insecta</taxon>
        <taxon>Pterygota</taxon>
        <taxon>Neoptera</taxon>
        <taxon>Endopterygota</taxon>
        <taxon>Lepidoptera</taxon>
        <taxon>Glossata</taxon>
        <taxon>Ditrysia</taxon>
        <taxon>Tineoidea</taxon>
        <taxon>Psychidae</taxon>
        <taxon>Oiketicinae</taxon>
        <taxon>Eumeta</taxon>
    </lineage>
</organism>
<sequence length="120" mass="13238">MSGLTNPMYMANVCDEKGRQKGRPRKSYADQIGGEFANKKKKMLMKQPQYGIKLALAFRPVSESSGGPLPPSSQSVLHQPTLPYITYPIQEAGNAFVAPLRLRIFMGSDDHLFSGVSHAR</sequence>
<feature type="non-terminal residue" evidence="1">
    <location>
        <position position="120"/>
    </location>
</feature>
<dbReference type="Proteomes" id="UP000299102">
    <property type="component" value="Unassembled WGS sequence"/>
</dbReference>
<keyword evidence="2" id="KW-1185">Reference proteome</keyword>
<name>A0A4C1SBN5_EUMVA</name>
<comment type="caution">
    <text evidence="1">The sequence shown here is derived from an EMBL/GenBank/DDBJ whole genome shotgun (WGS) entry which is preliminary data.</text>
</comment>
<accession>A0A4C1SBN5</accession>
<dbReference type="EMBL" id="BGZK01003287">
    <property type="protein sequence ID" value="GBO99572.1"/>
    <property type="molecule type" value="Genomic_DNA"/>
</dbReference>
<dbReference type="AlphaFoldDB" id="A0A4C1SBN5"/>
<reference evidence="1 2" key="1">
    <citation type="journal article" date="2019" name="Commun. Biol.">
        <title>The bagworm genome reveals a unique fibroin gene that provides high tensile strength.</title>
        <authorList>
            <person name="Kono N."/>
            <person name="Nakamura H."/>
            <person name="Ohtoshi R."/>
            <person name="Tomita M."/>
            <person name="Numata K."/>
            <person name="Arakawa K."/>
        </authorList>
    </citation>
    <scope>NUCLEOTIDE SEQUENCE [LARGE SCALE GENOMIC DNA]</scope>
</reference>
<evidence type="ECO:0000313" key="2">
    <source>
        <dbReference type="Proteomes" id="UP000299102"/>
    </source>
</evidence>
<proteinExistence type="predicted"/>
<gene>
    <name evidence="1" type="ORF">EVAR_72549_1</name>
</gene>